<sequence length="236" mass="28333">MGEGCYWNWYKTYIEHDRGINNYFGLYGTLFHETIEKLMKNELFEWDIKQEITTGMRNFEFKAPFPAMGKSYEESIHRFFDDGSYEQIFSQYKVLESEEEKIFDVGNVKVKGFPDLVANHDKYGFVIADYKTAKKYEGDKLDHNLMQLYLYSIPIKEKYGKYPDHLVYIFPREKGQKEFAYPFEIEKLERTKEWVIDTVAKIEQHTDWKPRCEMVDGKRDFFANQLCNSRCNCIYK</sequence>
<dbReference type="GO" id="GO:0003677">
    <property type="term" value="F:DNA binding"/>
    <property type="evidence" value="ECO:0007669"/>
    <property type="project" value="UniProtKB-KW"/>
</dbReference>
<dbReference type="GO" id="GO:0016787">
    <property type="term" value="F:hydrolase activity"/>
    <property type="evidence" value="ECO:0007669"/>
    <property type="project" value="UniProtKB-KW"/>
</dbReference>
<dbReference type="Gene3D" id="3.90.320.10">
    <property type="match status" value="1"/>
</dbReference>
<dbReference type="GO" id="GO:0005524">
    <property type="term" value="F:ATP binding"/>
    <property type="evidence" value="ECO:0007669"/>
    <property type="project" value="UniProtKB-KW"/>
</dbReference>
<keyword evidence="6" id="KW-0238">DNA-binding</keyword>
<evidence type="ECO:0000256" key="2">
    <source>
        <dbReference type="ARBA" id="ARBA00022763"/>
    </source>
</evidence>
<evidence type="ECO:0000256" key="1">
    <source>
        <dbReference type="ARBA" id="ARBA00022741"/>
    </source>
</evidence>
<evidence type="ECO:0000256" key="4">
    <source>
        <dbReference type="ARBA" id="ARBA00022806"/>
    </source>
</evidence>
<proteinExistence type="predicted"/>
<keyword evidence="5" id="KW-0067">ATP-binding</keyword>
<evidence type="ECO:0000256" key="3">
    <source>
        <dbReference type="ARBA" id="ARBA00022801"/>
    </source>
</evidence>
<keyword evidence="4" id="KW-0347">Helicase</keyword>
<protein>
    <submittedName>
        <fullName evidence="9">PD-(D/E)XK nuclease family protein</fullName>
    </submittedName>
</protein>
<dbReference type="AlphaFoldDB" id="A0A559KD02"/>
<dbReference type="InterPro" id="IPR038726">
    <property type="entry name" value="PDDEXK_AddAB-type"/>
</dbReference>
<keyword evidence="3" id="KW-0378">Hydrolase</keyword>
<evidence type="ECO:0000256" key="6">
    <source>
        <dbReference type="ARBA" id="ARBA00023125"/>
    </source>
</evidence>
<comment type="caution">
    <text evidence="9">The sequence shown here is derived from an EMBL/GenBank/DDBJ whole genome shotgun (WGS) entry which is preliminary data.</text>
</comment>
<evidence type="ECO:0000313" key="9">
    <source>
        <dbReference type="EMBL" id="TVY10002.1"/>
    </source>
</evidence>
<evidence type="ECO:0000256" key="7">
    <source>
        <dbReference type="ARBA" id="ARBA00023204"/>
    </source>
</evidence>
<organism evidence="9 10">
    <name type="scientific">Paenibacillus cremeus</name>
    <dbReference type="NCBI Taxonomy" id="2163881"/>
    <lineage>
        <taxon>Bacteria</taxon>
        <taxon>Bacillati</taxon>
        <taxon>Bacillota</taxon>
        <taxon>Bacilli</taxon>
        <taxon>Bacillales</taxon>
        <taxon>Paenibacillaceae</taxon>
        <taxon>Paenibacillus</taxon>
    </lineage>
</organism>
<gene>
    <name evidence="9" type="ORF">FPZ49_10760</name>
</gene>
<dbReference type="Proteomes" id="UP000317036">
    <property type="component" value="Unassembled WGS sequence"/>
</dbReference>
<keyword evidence="10" id="KW-1185">Reference proteome</keyword>
<accession>A0A559KD02</accession>
<keyword evidence="2" id="KW-0227">DNA damage</keyword>
<dbReference type="GO" id="GO:0006281">
    <property type="term" value="P:DNA repair"/>
    <property type="evidence" value="ECO:0007669"/>
    <property type="project" value="UniProtKB-KW"/>
</dbReference>
<reference evidence="9 10" key="1">
    <citation type="submission" date="2019-07" db="EMBL/GenBank/DDBJ databases">
        <authorList>
            <person name="Kim J."/>
        </authorList>
    </citation>
    <scope>NUCLEOTIDE SEQUENCE [LARGE SCALE GENOMIC DNA]</scope>
    <source>
        <strain evidence="9 10">JC52</strain>
    </source>
</reference>
<feature type="domain" description="PD-(D/E)XK endonuclease-like" evidence="8">
    <location>
        <begin position="5"/>
        <end position="208"/>
    </location>
</feature>
<evidence type="ECO:0000259" key="8">
    <source>
        <dbReference type="Pfam" id="PF12705"/>
    </source>
</evidence>
<keyword evidence="7" id="KW-0234">DNA repair</keyword>
<keyword evidence="1" id="KW-0547">Nucleotide-binding</keyword>
<evidence type="ECO:0000313" key="10">
    <source>
        <dbReference type="Proteomes" id="UP000317036"/>
    </source>
</evidence>
<dbReference type="Pfam" id="PF12705">
    <property type="entry name" value="PDDEXK_1"/>
    <property type="match status" value="1"/>
</dbReference>
<dbReference type="EMBL" id="VNJI01000011">
    <property type="protein sequence ID" value="TVY10002.1"/>
    <property type="molecule type" value="Genomic_DNA"/>
</dbReference>
<dbReference type="OrthoDB" id="2643676at2"/>
<dbReference type="GO" id="GO:0004386">
    <property type="term" value="F:helicase activity"/>
    <property type="evidence" value="ECO:0007669"/>
    <property type="project" value="UniProtKB-KW"/>
</dbReference>
<evidence type="ECO:0000256" key="5">
    <source>
        <dbReference type="ARBA" id="ARBA00022840"/>
    </source>
</evidence>
<dbReference type="InterPro" id="IPR011604">
    <property type="entry name" value="PDDEXK-like_dom_sf"/>
</dbReference>
<name>A0A559KD02_9BACL</name>